<proteinExistence type="predicted"/>
<evidence type="ECO:0000313" key="2">
    <source>
        <dbReference type="Proteomes" id="UP000233564"/>
    </source>
</evidence>
<protein>
    <submittedName>
        <fullName evidence="1">Uncharacterized protein</fullName>
    </submittedName>
</protein>
<dbReference type="Proteomes" id="UP000233564">
    <property type="component" value="Unassembled WGS sequence"/>
</dbReference>
<evidence type="ECO:0000313" key="1">
    <source>
        <dbReference type="EMBL" id="PKH18893.1"/>
    </source>
</evidence>
<dbReference type="AlphaFoldDB" id="A0A2N1E337"/>
<name>A0A2N1E337_PSEFL</name>
<gene>
    <name evidence="1" type="ORF">CIB54_17565</name>
</gene>
<reference evidence="1 2" key="1">
    <citation type="submission" date="2017-08" db="EMBL/GenBank/DDBJ databases">
        <authorList>
            <person name="de Groot N.N."/>
        </authorList>
    </citation>
    <scope>NUCLEOTIDE SEQUENCE [LARGE SCALE GENOMIC DNA]</scope>
    <source>
        <strain evidence="1 2">PfR 37</strain>
    </source>
</reference>
<dbReference type="RefSeq" id="WP_101220480.1">
    <property type="nucleotide sequence ID" value="NZ_KZ478002.1"/>
</dbReference>
<comment type="caution">
    <text evidence="1">The sequence shown here is derived from an EMBL/GenBank/DDBJ whole genome shotgun (WGS) entry which is preliminary data.</text>
</comment>
<organism evidence="1 2">
    <name type="scientific">Pseudomonas fluorescens</name>
    <dbReference type="NCBI Taxonomy" id="294"/>
    <lineage>
        <taxon>Bacteria</taxon>
        <taxon>Pseudomonadati</taxon>
        <taxon>Pseudomonadota</taxon>
        <taxon>Gammaproteobacteria</taxon>
        <taxon>Pseudomonadales</taxon>
        <taxon>Pseudomonadaceae</taxon>
        <taxon>Pseudomonas</taxon>
    </lineage>
</organism>
<dbReference type="EMBL" id="NVXX01000024">
    <property type="protein sequence ID" value="PKH18893.1"/>
    <property type="molecule type" value="Genomic_DNA"/>
</dbReference>
<accession>A0A2N1E337</accession>
<sequence>MAIFANEAAMQKWMAEQLEGADGFGELLESSDVPDPNSVEEGYITKSYKFCLDALNFNIVISANENISLDPGDILKPDFLLYSSENEAVVVVELKNQSGPTRQAGTELGAYTAELKQYLPFIAGSDVISIVVSPDWPVLLRHYVFNEIVWGNKRVVCLRPIQKDDQIKLELVPPEELVEGNLNVLLSDEHLGGFNVSLYDMELYSGGPRERISAYIEQMQTATKYIAAKGRAQSNNGFAFLWKNERTETLAPYFITVVNVAPFKMLERFVRALPIEDDCLLDRIIKNVAIDYFPEGHGASIGEQYEDSLKFLGTFCSAQPEGFHSWPALKEFMTNFSTLISFEAWGIFEKALYEELEKEYANGNTALRSNDPALGMSVLNTVIDSNYEYIDIRYLHTTSVDEDEDEDDY</sequence>